<evidence type="ECO:0000313" key="4">
    <source>
        <dbReference type="Proteomes" id="UP000248798"/>
    </source>
</evidence>
<dbReference type="SUPFAM" id="SSF53756">
    <property type="entry name" value="UDP-Glycosyltransferase/glycogen phosphorylase"/>
    <property type="match status" value="1"/>
</dbReference>
<dbReference type="Pfam" id="PF00534">
    <property type="entry name" value="Glycos_transf_1"/>
    <property type="match status" value="1"/>
</dbReference>
<name>A0A328F6Z7_9BACT</name>
<dbReference type="AlphaFoldDB" id="A0A328F6Z7"/>
<dbReference type="EMBL" id="CP036313">
    <property type="protein sequence ID" value="QBH13257.1"/>
    <property type="molecule type" value="Genomic_DNA"/>
</dbReference>
<feature type="domain" description="Glycosyl transferase family 1" evidence="1">
    <location>
        <begin position="210"/>
        <end position="376"/>
    </location>
</feature>
<dbReference type="GO" id="GO:0016757">
    <property type="term" value="F:glycosyltransferase activity"/>
    <property type="evidence" value="ECO:0007669"/>
    <property type="project" value="InterPro"/>
</dbReference>
<protein>
    <submittedName>
        <fullName evidence="2">Colanic acid biosynthesis glycosyltransferase WcaL</fullName>
    </submittedName>
</protein>
<evidence type="ECO:0000313" key="2">
    <source>
        <dbReference type="EMBL" id="QBH13257.1"/>
    </source>
</evidence>
<gene>
    <name evidence="3" type="ORF">DO021_19325</name>
    <name evidence="2" type="ORF">EYB58_10190</name>
</gene>
<evidence type="ECO:0000313" key="3">
    <source>
        <dbReference type="EMBL" id="RAM00384.1"/>
    </source>
</evidence>
<dbReference type="Proteomes" id="UP000248798">
    <property type="component" value="Unassembled WGS sequence"/>
</dbReference>
<evidence type="ECO:0000313" key="5">
    <source>
        <dbReference type="Proteomes" id="UP000293902"/>
    </source>
</evidence>
<sequence length="400" mass="45848">MKKAIAHIVTRFPSVSETFVVADISAMKELWRENHVFAFFKNSGPVPEWITKVHYFPVYRLYLITQLYFFFKNPRQYINLFTYVMSGHASKKKEMFKALVAWPKMVHAAYVAQKQGIEFMHGHWANMPATTAFVISRLLNKSFTCTGHAHDLYKFNSFLYEILKHCRLFLTSTQYNKRYLASTYPDVDYSKIEVYSHGVDVALMKPGNVPFKETFTILSIGRMTWQKGFATLLRALRILIDAGVPVRLKFLALPGYTEKKIHKLSHDLGLNDHIQWLGPCTQDKIVGLYQNAHVFVLPCEVGPYGDRDGIPNVILEASACGLPCVSTWVSGVPEAVIHEQTGLLVEPCKPDDLAGAIKRLHDDESLRRQYGEAARKFIEDNYNRKTCHERIISLMEKYNA</sequence>
<evidence type="ECO:0000259" key="1">
    <source>
        <dbReference type="Pfam" id="PF00534"/>
    </source>
</evidence>
<keyword evidence="5" id="KW-1185">Reference proteome</keyword>
<reference evidence="3 4" key="1">
    <citation type="submission" date="2018-06" db="EMBL/GenBank/DDBJ databases">
        <title>Complete Genome Sequence of Desulfobacter hydrogenophilus (DSM3380).</title>
        <authorList>
            <person name="Marietou A."/>
            <person name="Schreiber L."/>
            <person name="Marshall I."/>
            <person name="Jorgensen B."/>
        </authorList>
    </citation>
    <scope>NUCLEOTIDE SEQUENCE [LARGE SCALE GENOMIC DNA]</scope>
    <source>
        <strain evidence="3 4">DSM 3380</strain>
    </source>
</reference>
<dbReference type="PANTHER" id="PTHR12526">
    <property type="entry name" value="GLYCOSYLTRANSFERASE"/>
    <property type="match status" value="1"/>
</dbReference>
<dbReference type="Gene3D" id="3.40.50.2000">
    <property type="entry name" value="Glycogen Phosphorylase B"/>
    <property type="match status" value="2"/>
</dbReference>
<dbReference type="CDD" id="cd03801">
    <property type="entry name" value="GT4_PimA-like"/>
    <property type="match status" value="1"/>
</dbReference>
<organism evidence="3 4">
    <name type="scientific">Desulfobacter hydrogenophilus</name>
    <dbReference type="NCBI Taxonomy" id="2291"/>
    <lineage>
        <taxon>Bacteria</taxon>
        <taxon>Pseudomonadati</taxon>
        <taxon>Thermodesulfobacteriota</taxon>
        <taxon>Desulfobacteria</taxon>
        <taxon>Desulfobacterales</taxon>
        <taxon>Desulfobacteraceae</taxon>
        <taxon>Desulfobacter</taxon>
    </lineage>
</organism>
<dbReference type="EMBL" id="QLNI01000050">
    <property type="protein sequence ID" value="RAM00384.1"/>
    <property type="molecule type" value="Genomic_DNA"/>
</dbReference>
<reference evidence="2 5" key="2">
    <citation type="submission" date="2019-02" db="EMBL/GenBank/DDBJ databases">
        <title>Complete genome sequence of Desulfobacter hydrogenophilus AcRS1.</title>
        <authorList>
            <person name="Marietou A."/>
            <person name="Lund M.B."/>
            <person name="Marshall I.P.G."/>
            <person name="Schreiber L."/>
            <person name="Jorgensen B."/>
        </authorList>
    </citation>
    <scope>NUCLEOTIDE SEQUENCE [LARGE SCALE GENOMIC DNA]</scope>
    <source>
        <strain evidence="2 5">AcRS1</strain>
    </source>
</reference>
<dbReference type="RefSeq" id="WP_111959721.1">
    <property type="nucleotide sequence ID" value="NZ_CP036313.1"/>
</dbReference>
<proteinExistence type="predicted"/>
<dbReference type="Proteomes" id="UP000293902">
    <property type="component" value="Chromosome"/>
</dbReference>
<accession>A0A328F6Z7</accession>
<dbReference type="OrthoDB" id="267270at2"/>
<dbReference type="InterPro" id="IPR001296">
    <property type="entry name" value="Glyco_trans_1"/>
</dbReference>